<gene>
    <name evidence="2" type="ORF">ACFO0A_00620</name>
</gene>
<keyword evidence="3" id="KW-1185">Reference proteome</keyword>
<organism evidence="2 3">
    <name type="scientific">Novosphingobium tardum</name>
    <dbReference type="NCBI Taxonomy" id="1538021"/>
    <lineage>
        <taxon>Bacteria</taxon>
        <taxon>Pseudomonadati</taxon>
        <taxon>Pseudomonadota</taxon>
        <taxon>Alphaproteobacteria</taxon>
        <taxon>Sphingomonadales</taxon>
        <taxon>Sphingomonadaceae</taxon>
        <taxon>Novosphingobium</taxon>
    </lineage>
</organism>
<dbReference type="RefSeq" id="WP_379537048.1">
    <property type="nucleotide sequence ID" value="NZ_JBHSDR010000003.1"/>
</dbReference>
<comment type="caution">
    <text evidence="2">The sequence shown here is derived from an EMBL/GenBank/DDBJ whole genome shotgun (WGS) entry which is preliminary data.</text>
</comment>
<evidence type="ECO:0000256" key="1">
    <source>
        <dbReference type="SAM" id="MobiDB-lite"/>
    </source>
</evidence>
<name>A0ABV8RL95_9SPHN</name>
<dbReference type="Proteomes" id="UP001595828">
    <property type="component" value="Unassembled WGS sequence"/>
</dbReference>
<dbReference type="EMBL" id="JBHSDR010000003">
    <property type="protein sequence ID" value="MFC4293554.1"/>
    <property type="molecule type" value="Genomic_DNA"/>
</dbReference>
<evidence type="ECO:0000313" key="2">
    <source>
        <dbReference type="EMBL" id="MFC4293554.1"/>
    </source>
</evidence>
<evidence type="ECO:0000313" key="3">
    <source>
        <dbReference type="Proteomes" id="UP001595828"/>
    </source>
</evidence>
<dbReference type="Pfam" id="PF13148">
    <property type="entry name" value="DUF3987"/>
    <property type="match status" value="1"/>
</dbReference>
<dbReference type="InterPro" id="IPR025048">
    <property type="entry name" value="DUF3987"/>
</dbReference>
<accession>A0ABV8RL95</accession>
<proteinExistence type="predicted"/>
<protein>
    <submittedName>
        <fullName evidence="2">DUF3987 domain-containing protein</fullName>
    </submittedName>
</protein>
<feature type="region of interest" description="Disordered" evidence="1">
    <location>
        <begin position="121"/>
        <end position="155"/>
    </location>
</feature>
<sequence>MPSELFGPAWQLITNMAEATSTAPDYPAIAYLAACASAVGAKRWVRPYADHDWSEPCILWLGALGDPSSRKSAPLSMAIEPLRAIEDDYAEQHGETIRAWRTVAERAKAEKGKWLASVKEATEAGRQTPPMPVDAVEPDEPQRRRTVVGDSTPEALGTILSGNPMGTLCYRDELAGWFDSFDRYAPGGRSQWLESYGGRPFTVDRKGSPVPLRIPFNGVSLIGSIQPEKLAPFLSSPDDGLLARMIWAWPDKRPQRRPTRPANRASLENIYRRLEALPWGMDANGGNVPITLNLSADAADTYEEWSKANSNVDEDTGSLLKSFIGKMDGAVLRLALVAELSAWAFAGGAEPREVSNASLSAAALWVDDYAKAMAERVYGDAALPVSERNAALLARYIRKNNLTEINKRELKRHPHKMHLKALRDASAMDAAILHLEEAGWLICDGARDGDNPGRPRSDYRVNPAVLGDLS</sequence>
<reference evidence="3" key="1">
    <citation type="journal article" date="2019" name="Int. J. Syst. Evol. Microbiol.">
        <title>The Global Catalogue of Microorganisms (GCM) 10K type strain sequencing project: providing services to taxonomists for standard genome sequencing and annotation.</title>
        <authorList>
            <consortium name="The Broad Institute Genomics Platform"/>
            <consortium name="The Broad Institute Genome Sequencing Center for Infectious Disease"/>
            <person name="Wu L."/>
            <person name="Ma J."/>
        </authorList>
    </citation>
    <scope>NUCLEOTIDE SEQUENCE [LARGE SCALE GENOMIC DNA]</scope>
    <source>
        <strain evidence="3">CGMCC 1.12989</strain>
    </source>
</reference>